<evidence type="ECO:0000313" key="1">
    <source>
        <dbReference type="EMBL" id="MFE8697427.1"/>
    </source>
</evidence>
<dbReference type="Proteomes" id="UP001601058">
    <property type="component" value="Unassembled WGS sequence"/>
</dbReference>
<sequence>MGLLNSFNEWRANRYEKHVSQMEEENKCPECYGRGFSVYPGNEYAYHANLFDCPGCSGSGQYSDWENQIE</sequence>
<keyword evidence="2" id="KW-1185">Reference proteome</keyword>
<gene>
    <name evidence="1" type="ORF">ACFYKT_13875</name>
</gene>
<dbReference type="InterPro" id="IPR036410">
    <property type="entry name" value="HSP_DnaJ_Cys-rich_dom_sf"/>
</dbReference>
<comment type="caution">
    <text evidence="1">The sequence shown here is derived from an EMBL/GenBank/DDBJ whole genome shotgun (WGS) entry which is preliminary data.</text>
</comment>
<protein>
    <submittedName>
        <fullName evidence="1">Methionine aminopeptidase</fullName>
    </submittedName>
</protein>
<dbReference type="SUPFAM" id="SSF57938">
    <property type="entry name" value="DnaJ/Hsp40 cysteine-rich domain"/>
    <property type="match status" value="1"/>
</dbReference>
<keyword evidence="1" id="KW-0645">Protease</keyword>
<dbReference type="Gene3D" id="6.20.20.10">
    <property type="match status" value="1"/>
</dbReference>
<name>A0ABW6K3X7_9BACI</name>
<reference evidence="1 2" key="1">
    <citation type="submission" date="2024-08" db="EMBL/GenBank/DDBJ databases">
        <title>Two novel Cytobacillus novel species.</title>
        <authorList>
            <person name="Liu G."/>
        </authorList>
    </citation>
    <scope>NUCLEOTIDE SEQUENCE [LARGE SCALE GENOMIC DNA]</scope>
    <source>
        <strain evidence="1 2">FJAT-53684</strain>
    </source>
</reference>
<proteinExistence type="predicted"/>
<keyword evidence="1" id="KW-0031">Aminopeptidase</keyword>
<evidence type="ECO:0000313" key="2">
    <source>
        <dbReference type="Proteomes" id="UP001601058"/>
    </source>
</evidence>
<keyword evidence="1" id="KW-0378">Hydrolase</keyword>
<organism evidence="1 2">
    <name type="scientific">Cytobacillus mangrovibacter</name>
    <dbReference type="NCBI Taxonomy" id="3299024"/>
    <lineage>
        <taxon>Bacteria</taxon>
        <taxon>Bacillati</taxon>
        <taxon>Bacillota</taxon>
        <taxon>Bacilli</taxon>
        <taxon>Bacillales</taxon>
        <taxon>Bacillaceae</taxon>
        <taxon>Cytobacillus</taxon>
    </lineage>
</organism>
<dbReference type="GO" id="GO:0004177">
    <property type="term" value="F:aminopeptidase activity"/>
    <property type="evidence" value="ECO:0007669"/>
    <property type="project" value="UniProtKB-KW"/>
</dbReference>
<accession>A0ABW6K3X7</accession>
<dbReference type="EMBL" id="JBIACJ010000007">
    <property type="protein sequence ID" value="MFE8697427.1"/>
    <property type="molecule type" value="Genomic_DNA"/>
</dbReference>
<dbReference type="RefSeq" id="WP_389220595.1">
    <property type="nucleotide sequence ID" value="NZ_JBIACJ010000007.1"/>
</dbReference>